<keyword evidence="2" id="KW-1185">Reference proteome</keyword>
<dbReference type="EMBL" id="JWZT01002253">
    <property type="protein sequence ID" value="KII69944.1"/>
    <property type="molecule type" value="Genomic_DNA"/>
</dbReference>
<accession>A0A0C2IX72</accession>
<reference evidence="1 2" key="1">
    <citation type="journal article" date="2014" name="Genome Biol. Evol.">
        <title>The genome of the myxosporean Thelohanellus kitauei shows adaptations to nutrient acquisition within its fish host.</title>
        <authorList>
            <person name="Yang Y."/>
            <person name="Xiong J."/>
            <person name="Zhou Z."/>
            <person name="Huo F."/>
            <person name="Miao W."/>
            <person name="Ran C."/>
            <person name="Liu Y."/>
            <person name="Zhang J."/>
            <person name="Feng J."/>
            <person name="Wang M."/>
            <person name="Wang M."/>
            <person name="Wang L."/>
            <person name="Yao B."/>
        </authorList>
    </citation>
    <scope>NUCLEOTIDE SEQUENCE [LARGE SCALE GENOMIC DNA]</scope>
    <source>
        <strain evidence="1">Wuqing</strain>
    </source>
</reference>
<proteinExistence type="predicted"/>
<gene>
    <name evidence="1" type="ORF">RF11_15728</name>
</gene>
<dbReference type="AlphaFoldDB" id="A0A0C2IX72"/>
<comment type="caution">
    <text evidence="1">The sequence shown here is derived from an EMBL/GenBank/DDBJ whole genome shotgun (WGS) entry which is preliminary data.</text>
</comment>
<evidence type="ECO:0000313" key="1">
    <source>
        <dbReference type="EMBL" id="KII69944.1"/>
    </source>
</evidence>
<protein>
    <submittedName>
        <fullName evidence="1">Uncharacterized protein</fullName>
    </submittedName>
</protein>
<evidence type="ECO:0000313" key="2">
    <source>
        <dbReference type="Proteomes" id="UP000031668"/>
    </source>
</evidence>
<name>A0A0C2IX72_THEKT</name>
<dbReference type="Proteomes" id="UP000031668">
    <property type="component" value="Unassembled WGS sequence"/>
</dbReference>
<organism evidence="1 2">
    <name type="scientific">Thelohanellus kitauei</name>
    <name type="common">Myxosporean</name>
    <dbReference type="NCBI Taxonomy" id="669202"/>
    <lineage>
        <taxon>Eukaryota</taxon>
        <taxon>Metazoa</taxon>
        <taxon>Cnidaria</taxon>
        <taxon>Myxozoa</taxon>
        <taxon>Myxosporea</taxon>
        <taxon>Bivalvulida</taxon>
        <taxon>Platysporina</taxon>
        <taxon>Myxobolidae</taxon>
        <taxon>Thelohanellus</taxon>
    </lineage>
</organism>
<sequence>MADLYGDKKHCTFVARVRQQEDGRFTIEEVYSDFKSDDMKEYVRSLAEFTQYSFTAEEMLKENLKFELNFKPSDENKPIRLKLTVHDVTLKIVDVEKTVETEVRAEIKAEETLDSVDPIKP</sequence>